<dbReference type="CDD" id="cd06260">
    <property type="entry name" value="DUF820-like"/>
    <property type="match status" value="1"/>
</dbReference>
<evidence type="ECO:0000313" key="3">
    <source>
        <dbReference type="Proteomes" id="UP001235303"/>
    </source>
</evidence>
<protein>
    <submittedName>
        <fullName evidence="2">Uma2 family endonuclease</fullName>
    </submittedName>
</protein>
<dbReference type="Gene3D" id="3.90.1570.10">
    <property type="entry name" value="tt1808, chain A"/>
    <property type="match status" value="1"/>
</dbReference>
<organism evidence="2 3">
    <name type="scientific">Roseofilum acuticapitatum BLCC-M154</name>
    <dbReference type="NCBI Taxonomy" id="3022444"/>
    <lineage>
        <taxon>Bacteria</taxon>
        <taxon>Bacillati</taxon>
        <taxon>Cyanobacteriota</taxon>
        <taxon>Cyanophyceae</taxon>
        <taxon>Desertifilales</taxon>
        <taxon>Desertifilaceae</taxon>
        <taxon>Roseofilum</taxon>
        <taxon>Roseofilum acuticapitatum</taxon>
    </lineage>
</organism>
<comment type="caution">
    <text evidence="2">The sequence shown here is derived from an EMBL/GenBank/DDBJ whole genome shotgun (WGS) entry which is preliminary data.</text>
</comment>
<keyword evidence="2" id="KW-0540">Nuclease</keyword>
<dbReference type="Pfam" id="PF05685">
    <property type="entry name" value="Uma2"/>
    <property type="match status" value="1"/>
</dbReference>
<sequence>MVTAITKQSAIEEYLEQENRNIDKSEFIQGEIIKMAGASANHNRLTGKLHALLLFALEDLDFSVFVSDMRLWLPAFESYVYPDVLVIEGEPNFTDSKQMAVTNPCFIAEVLSASTEGFDKNQKFTLYRSIPQLQEYLLIDQFTYRVELYRKVGEHQWLLTELMGEEAIVELQSVNVTIKLSDLYKRVQFQQSTENTGD</sequence>
<dbReference type="InterPro" id="IPR012296">
    <property type="entry name" value="Nuclease_put_TT1808"/>
</dbReference>
<dbReference type="RefSeq" id="WP_283754195.1">
    <property type="nucleotide sequence ID" value="NZ_JAQOSP010000090.1"/>
</dbReference>
<dbReference type="SUPFAM" id="SSF52980">
    <property type="entry name" value="Restriction endonuclease-like"/>
    <property type="match status" value="1"/>
</dbReference>
<keyword evidence="3" id="KW-1185">Reference proteome</keyword>
<dbReference type="PANTHER" id="PTHR36558">
    <property type="entry name" value="GLR1098 PROTEIN"/>
    <property type="match status" value="1"/>
</dbReference>
<dbReference type="PANTHER" id="PTHR36558:SF1">
    <property type="entry name" value="RESTRICTION ENDONUCLEASE DOMAIN-CONTAINING PROTEIN-RELATED"/>
    <property type="match status" value="1"/>
</dbReference>
<reference evidence="2 3" key="1">
    <citation type="submission" date="2023-01" db="EMBL/GenBank/DDBJ databases">
        <title>Novel diversity within Roseofilum (Cyanobacteria; Desertifilaceae) from marine benthic mats with descriptions of four novel species.</title>
        <authorList>
            <person name="Wang Y."/>
            <person name="Berthold D.E."/>
            <person name="Hu J."/>
            <person name="Lefler F.W."/>
            <person name="Laughinghouse H.D. IV."/>
        </authorList>
    </citation>
    <scope>NUCLEOTIDE SEQUENCE [LARGE SCALE GENOMIC DNA]</scope>
    <source>
        <strain evidence="2 3">BLCC-M154</strain>
    </source>
</reference>
<gene>
    <name evidence="2" type="ORF">PMG71_13455</name>
</gene>
<keyword evidence="2" id="KW-0378">Hydrolase</keyword>
<evidence type="ECO:0000259" key="1">
    <source>
        <dbReference type="Pfam" id="PF05685"/>
    </source>
</evidence>
<dbReference type="InterPro" id="IPR008538">
    <property type="entry name" value="Uma2"/>
</dbReference>
<dbReference type="GO" id="GO:0004519">
    <property type="term" value="F:endonuclease activity"/>
    <property type="evidence" value="ECO:0007669"/>
    <property type="project" value="UniProtKB-KW"/>
</dbReference>
<name>A0ABT7AWL1_9CYAN</name>
<dbReference type="InterPro" id="IPR011335">
    <property type="entry name" value="Restrct_endonuc-II-like"/>
</dbReference>
<dbReference type="Proteomes" id="UP001235303">
    <property type="component" value="Unassembled WGS sequence"/>
</dbReference>
<keyword evidence="2" id="KW-0255">Endonuclease</keyword>
<dbReference type="EMBL" id="JAQOSP010000090">
    <property type="protein sequence ID" value="MDJ1170438.1"/>
    <property type="molecule type" value="Genomic_DNA"/>
</dbReference>
<feature type="domain" description="Putative restriction endonuclease" evidence="1">
    <location>
        <begin position="12"/>
        <end position="171"/>
    </location>
</feature>
<accession>A0ABT7AWL1</accession>
<proteinExistence type="predicted"/>
<evidence type="ECO:0000313" key="2">
    <source>
        <dbReference type="EMBL" id="MDJ1170438.1"/>
    </source>
</evidence>